<sequence length="240" mass="27139">MDTMDFDLPALFEPVLSYLADALPHPLFSLLLNILSYALTLLYALLNLLAPLLSTSPSEWDLPTVLPPILTLLTAYLALTSIYRTTSWMIRTSFWFLKWGIILGTLVAAASWYIGATQIQTGVSSSGLVSHLASFAMDRLNGQNRNAVGGERMSRRGASHPLQNTVKKPKPWDSFDRHREWQYNADQQEPSESSDVDILMENLYGVAAQMLRGSWCRTLLHEIKELEKHPRGDWNLYRSN</sequence>
<proteinExistence type="predicted"/>
<dbReference type="Proteomes" id="UP000629468">
    <property type="component" value="Unassembled WGS sequence"/>
</dbReference>
<feature type="transmembrane region" description="Helical" evidence="2">
    <location>
        <begin position="95"/>
        <end position="115"/>
    </location>
</feature>
<evidence type="ECO:0000256" key="2">
    <source>
        <dbReference type="SAM" id="Phobius"/>
    </source>
</evidence>
<feature type="transmembrane region" description="Helical" evidence="2">
    <location>
        <begin position="65"/>
        <end position="83"/>
    </location>
</feature>
<keyword evidence="2" id="KW-1133">Transmembrane helix</keyword>
<accession>A0A8H7F817</accession>
<dbReference type="EMBL" id="JABXXO010000003">
    <property type="protein sequence ID" value="KAF7782442.1"/>
    <property type="molecule type" value="Genomic_DNA"/>
</dbReference>
<evidence type="ECO:0000313" key="4">
    <source>
        <dbReference type="Proteomes" id="UP000629468"/>
    </source>
</evidence>
<name>A0A8H7F817_AGABI</name>
<reference evidence="3 4" key="1">
    <citation type="journal article" name="Sci. Rep.">
        <title>Telomere-to-telomere assembled and centromere annotated genomes of the two main subspecies of the button mushroom Agaricus bisporus reveal especially polymorphic chromosome ends.</title>
        <authorList>
            <person name="Sonnenberg A.S.M."/>
            <person name="Sedaghat-Telgerd N."/>
            <person name="Lavrijssen B."/>
            <person name="Ohm R.A."/>
            <person name="Hendrickx P.M."/>
            <person name="Scholtmeijer K."/>
            <person name="Baars J.J.P."/>
            <person name="van Peer A."/>
        </authorList>
    </citation>
    <scope>NUCLEOTIDE SEQUENCE [LARGE SCALE GENOMIC DNA]</scope>
    <source>
        <strain evidence="3 4">H119_p4</strain>
    </source>
</reference>
<comment type="caution">
    <text evidence="3">The sequence shown here is derived from an EMBL/GenBank/DDBJ whole genome shotgun (WGS) entry which is preliminary data.</text>
</comment>
<keyword evidence="2" id="KW-0812">Transmembrane</keyword>
<protein>
    <submittedName>
        <fullName evidence="3">Uncharacterized protein</fullName>
    </submittedName>
</protein>
<evidence type="ECO:0000256" key="1">
    <source>
        <dbReference type="SAM" id="MobiDB-lite"/>
    </source>
</evidence>
<feature type="transmembrane region" description="Helical" evidence="2">
    <location>
        <begin position="30"/>
        <end position="53"/>
    </location>
</feature>
<organism evidence="3 4">
    <name type="scientific">Agaricus bisporus var. burnettii</name>
    <dbReference type="NCBI Taxonomy" id="192524"/>
    <lineage>
        <taxon>Eukaryota</taxon>
        <taxon>Fungi</taxon>
        <taxon>Dikarya</taxon>
        <taxon>Basidiomycota</taxon>
        <taxon>Agaricomycotina</taxon>
        <taxon>Agaricomycetes</taxon>
        <taxon>Agaricomycetidae</taxon>
        <taxon>Agaricales</taxon>
        <taxon>Agaricineae</taxon>
        <taxon>Agaricaceae</taxon>
        <taxon>Agaricus</taxon>
    </lineage>
</organism>
<evidence type="ECO:0000313" key="3">
    <source>
        <dbReference type="EMBL" id="KAF7782442.1"/>
    </source>
</evidence>
<dbReference type="AlphaFoldDB" id="A0A8H7F817"/>
<keyword evidence="2" id="KW-0472">Membrane</keyword>
<feature type="region of interest" description="Disordered" evidence="1">
    <location>
        <begin position="150"/>
        <end position="169"/>
    </location>
</feature>
<gene>
    <name evidence="3" type="ORF">Agabi119p4_1818</name>
</gene>